<organism evidence="3 4">
    <name type="scientific">Candidatus Glassbacteria bacterium RIFCSPLOWO2_12_FULL_58_11</name>
    <dbReference type="NCBI Taxonomy" id="1817867"/>
    <lineage>
        <taxon>Bacteria</taxon>
        <taxon>Candidatus Glassiibacteriota</taxon>
    </lineage>
</organism>
<evidence type="ECO:0000259" key="2">
    <source>
        <dbReference type="Pfam" id="PF13439"/>
    </source>
</evidence>
<sequence length="424" mass="47751">IALEKVFDNAIFDNQVKKLLQRIRRLKDGRVEISLVVLLPWIELTRRGIYSNFQRYKREIDSLRKELAAEGIRLVAVRTLYPSAFFNMRLAGLVWFSLISLPAVLWQILARRADVVHCRYYYAAFVAMLAAKFTFGRVKVVFDVRTLLPEQGVVYGIWKEGGPVFRFWKALERRMFASAARVVSVSPAMTERIRAACPEASLETIPNFVDLETFRPDSEVRGEIRRELGLEERIVLVFSGTLGGRYPAGRMAECVNSFFRIFGKNSFFLLLTSSDEKRRSPLKALLTGAGLEEGKSWRAVNLPPREVPAYLNAADWALLVLGDFLTSETFLPLKFSEYLACGLPILTHPANRELTSQVESYGVGAALDDSVQARSVSGESLPGSREALRRRCLEVAREEFDINRFAARYAAIYAELAGGEESGG</sequence>
<feature type="transmembrane region" description="Helical" evidence="1">
    <location>
        <begin position="120"/>
        <end position="138"/>
    </location>
</feature>
<dbReference type="Pfam" id="PF13439">
    <property type="entry name" value="Glyco_transf_4"/>
    <property type="match status" value="1"/>
</dbReference>
<evidence type="ECO:0000256" key="1">
    <source>
        <dbReference type="SAM" id="Phobius"/>
    </source>
</evidence>
<evidence type="ECO:0000313" key="4">
    <source>
        <dbReference type="Proteomes" id="UP000179129"/>
    </source>
</evidence>
<gene>
    <name evidence="3" type="ORF">A3F83_16370</name>
</gene>
<dbReference type="PANTHER" id="PTHR12526">
    <property type="entry name" value="GLYCOSYLTRANSFERASE"/>
    <property type="match status" value="1"/>
</dbReference>
<dbReference type="Gene3D" id="3.40.50.2000">
    <property type="entry name" value="Glycogen Phosphorylase B"/>
    <property type="match status" value="2"/>
</dbReference>
<dbReference type="Proteomes" id="UP000179129">
    <property type="component" value="Unassembled WGS sequence"/>
</dbReference>
<proteinExistence type="predicted"/>
<evidence type="ECO:0000313" key="3">
    <source>
        <dbReference type="EMBL" id="OGG01212.1"/>
    </source>
</evidence>
<keyword evidence="1" id="KW-0812">Transmembrane</keyword>
<dbReference type="PANTHER" id="PTHR12526:SF637">
    <property type="entry name" value="GLYCOSYLTRANSFERASE EPSF-RELATED"/>
    <property type="match status" value="1"/>
</dbReference>
<dbReference type="STRING" id="1817867.A3F83_16370"/>
<dbReference type="SUPFAM" id="SSF53756">
    <property type="entry name" value="UDP-Glycosyltransferase/glycogen phosphorylase"/>
    <property type="match status" value="1"/>
</dbReference>
<dbReference type="AlphaFoldDB" id="A0A1F5YMU1"/>
<feature type="domain" description="Glycosyltransferase subfamily 4-like N-terminal" evidence="2">
    <location>
        <begin position="86"/>
        <end position="212"/>
    </location>
</feature>
<dbReference type="EMBL" id="MFIX01000219">
    <property type="protein sequence ID" value="OGG01212.1"/>
    <property type="molecule type" value="Genomic_DNA"/>
</dbReference>
<dbReference type="InterPro" id="IPR028098">
    <property type="entry name" value="Glyco_trans_4-like_N"/>
</dbReference>
<keyword evidence="1" id="KW-0472">Membrane</keyword>
<protein>
    <recommendedName>
        <fullName evidence="2">Glycosyltransferase subfamily 4-like N-terminal domain-containing protein</fullName>
    </recommendedName>
</protein>
<feature type="transmembrane region" description="Helical" evidence="1">
    <location>
        <begin position="90"/>
        <end position="108"/>
    </location>
</feature>
<name>A0A1F5YMU1_9BACT</name>
<accession>A0A1F5YMU1</accession>
<keyword evidence="1" id="KW-1133">Transmembrane helix</keyword>
<feature type="non-terminal residue" evidence="3">
    <location>
        <position position="1"/>
    </location>
</feature>
<reference evidence="3 4" key="1">
    <citation type="journal article" date="2016" name="Nat. Commun.">
        <title>Thousands of microbial genomes shed light on interconnected biogeochemical processes in an aquifer system.</title>
        <authorList>
            <person name="Anantharaman K."/>
            <person name="Brown C.T."/>
            <person name="Hug L.A."/>
            <person name="Sharon I."/>
            <person name="Castelle C.J."/>
            <person name="Probst A.J."/>
            <person name="Thomas B.C."/>
            <person name="Singh A."/>
            <person name="Wilkins M.J."/>
            <person name="Karaoz U."/>
            <person name="Brodie E.L."/>
            <person name="Williams K.H."/>
            <person name="Hubbard S.S."/>
            <person name="Banfield J.F."/>
        </authorList>
    </citation>
    <scope>NUCLEOTIDE SEQUENCE [LARGE SCALE GENOMIC DNA]</scope>
</reference>
<comment type="caution">
    <text evidence="3">The sequence shown here is derived from an EMBL/GenBank/DDBJ whole genome shotgun (WGS) entry which is preliminary data.</text>
</comment>